<gene>
    <name evidence="2" type="ORF">SAMN06273567_11046</name>
</gene>
<dbReference type="Pfam" id="PF12697">
    <property type="entry name" value="Abhydrolase_6"/>
    <property type="match status" value="1"/>
</dbReference>
<accession>A0A521FKS2</accession>
<organism evidence="2 3">
    <name type="scientific">Geodermatophilus aquaeductus</name>
    <dbReference type="NCBI Taxonomy" id="1564161"/>
    <lineage>
        <taxon>Bacteria</taxon>
        <taxon>Bacillati</taxon>
        <taxon>Actinomycetota</taxon>
        <taxon>Actinomycetes</taxon>
        <taxon>Geodermatophilales</taxon>
        <taxon>Geodermatophilaceae</taxon>
        <taxon>Geodermatophilus</taxon>
    </lineage>
</organism>
<sequence>MTSAPPSPTAAPTVALVHGAFADSAGWNGVVARLLADGVAVESVSNPLRGISLDAAYVASAIGQIPGPVLAVGHSYGGAVITNAALEAGNVVGLVYVAAFAPDEGEVLQDIEADSRDSVLTTVLVPRRYPTGRGMDTELEFSIDPAHFHSAFASDVSEEQAHVMAATQRPVSSLAFSQKTGIPAWRTLPSWAVVATGDKAAGSDVVRSMAQRAGATAVEAEGSHVIMVSQPDLVADVIEQALAAVSR</sequence>
<evidence type="ECO:0000313" key="2">
    <source>
        <dbReference type="EMBL" id="SMO96644.1"/>
    </source>
</evidence>
<dbReference type="PANTHER" id="PTHR37017">
    <property type="entry name" value="AB HYDROLASE-1 DOMAIN-CONTAINING PROTEIN-RELATED"/>
    <property type="match status" value="1"/>
</dbReference>
<feature type="domain" description="AB hydrolase-1" evidence="1">
    <location>
        <begin position="16"/>
        <end position="237"/>
    </location>
</feature>
<dbReference type="InterPro" id="IPR029058">
    <property type="entry name" value="AB_hydrolase_fold"/>
</dbReference>
<evidence type="ECO:0000313" key="3">
    <source>
        <dbReference type="Proteomes" id="UP000317484"/>
    </source>
</evidence>
<dbReference type="Gene3D" id="3.40.50.1820">
    <property type="entry name" value="alpha/beta hydrolase"/>
    <property type="match status" value="1"/>
</dbReference>
<dbReference type="GO" id="GO:0003824">
    <property type="term" value="F:catalytic activity"/>
    <property type="evidence" value="ECO:0007669"/>
    <property type="project" value="UniProtKB-ARBA"/>
</dbReference>
<dbReference type="InterPro" id="IPR000073">
    <property type="entry name" value="AB_hydrolase_1"/>
</dbReference>
<dbReference type="InterPro" id="IPR052897">
    <property type="entry name" value="Sec-Metab_Biosynth_Hydrolase"/>
</dbReference>
<dbReference type="AlphaFoldDB" id="A0A521FKS2"/>
<name>A0A521FKS2_9ACTN</name>
<protein>
    <submittedName>
        <fullName evidence="2">Pimeloyl-ACP methyl ester carboxylesterase</fullName>
    </submittedName>
</protein>
<proteinExistence type="predicted"/>
<dbReference type="SUPFAM" id="SSF53474">
    <property type="entry name" value="alpha/beta-Hydrolases"/>
    <property type="match status" value="1"/>
</dbReference>
<keyword evidence="3" id="KW-1185">Reference proteome</keyword>
<reference evidence="2 3" key="1">
    <citation type="submission" date="2017-05" db="EMBL/GenBank/DDBJ databases">
        <authorList>
            <person name="Varghese N."/>
            <person name="Submissions S."/>
        </authorList>
    </citation>
    <scope>NUCLEOTIDE SEQUENCE [LARGE SCALE GENOMIC DNA]</scope>
    <source>
        <strain evidence="2 3">DSM 46834</strain>
    </source>
</reference>
<evidence type="ECO:0000259" key="1">
    <source>
        <dbReference type="Pfam" id="PF12697"/>
    </source>
</evidence>
<dbReference type="Proteomes" id="UP000317484">
    <property type="component" value="Unassembled WGS sequence"/>
</dbReference>
<dbReference type="PANTHER" id="PTHR37017:SF11">
    <property type="entry name" value="ESTERASE_LIPASE_THIOESTERASE DOMAIN-CONTAINING PROTEIN"/>
    <property type="match status" value="1"/>
</dbReference>
<dbReference type="EMBL" id="FXTJ01000010">
    <property type="protein sequence ID" value="SMO96644.1"/>
    <property type="molecule type" value="Genomic_DNA"/>
</dbReference>
<dbReference type="RefSeq" id="WP_142460301.1">
    <property type="nucleotide sequence ID" value="NZ_FXTJ01000010.1"/>
</dbReference>